<dbReference type="Pfam" id="PF01990">
    <property type="entry name" value="ATP-synt_F"/>
    <property type="match status" value="1"/>
</dbReference>
<name>A0A0F9I8P3_9ZZZZ</name>
<keyword evidence="2" id="KW-0813">Transport</keyword>
<dbReference type="Gene3D" id="3.40.50.10580">
    <property type="entry name" value="ATPase, V1 complex, subunit F"/>
    <property type="match status" value="1"/>
</dbReference>
<dbReference type="InterPro" id="IPR036906">
    <property type="entry name" value="ATPase_V1_fsu_sf"/>
</dbReference>
<evidence type="ECO:0008006" key="5">
    <source>
        <dbReference type="Google" id="ProtNLM"/>
    </source>
</evidence>
<accession>A0A0F9I8P3</accession>
<dbReference type="InterPro" id="IPR008218">
    <property type="entry name" value="ATPase_V1-cplx_f_g_su"/>
</dbReference>
<protein>
    <recommendedName>
        <fullName evidence="5">V-type ATP synthase subunit F</fullName>
    </recommendedName>
</protein>
<organism evidence="4">
    <name type="scientific">marine sediment metagenome</name>
    <dbReference type="NCBI Taxonomy" id="412755"/>
    <lineage>
        <taxon>unclassified sequences</taxon>
        <taxon>metagenomes</taxon>
        <taxon>ecological metagenomes</taxon>
    </lineage>
</organism>
<dbReference type="AlphaFoldDB" id="A0A0F9I8P3"/>
<keyword evidence="3" id="KW-0406">Ion transport</keyword>
<dbReference type="GO" id="GO:0046961">
    <property type="term" value="F:proton-transporting ATPase activity, rotational mechanism"/>
    <property type="evidence" value="ECO:0007669"/>
    <property type="project" value="InterPro"/>
</dbReference>
<evidence type="ECO:0000256" key="2">
    <source>
        <dbReference type="ARBA" id="ARBA00022448"/>
    </source>
</evidence>
<evidence type="ECO:0000256" key="1">
    <source>
        <dbReference type="ARBA" id="ARBA00010148"/>
    </source>
</evidence>
<proteinExistence type="inferred from homology"/>
<evidence type="ECO:0000256" key="3">
    <source>
        <dbReference type="ARBA" id="ARBA00023065"/>
    </source>
</evidence>
<feature type="non-terminal residue" evidence="4">
    <location>
        <position position="1"/>
    </location>
</feature>
<dbReference type="SUPFAM" id="SSF159468">
    <property type="entry name" value="AtpF-like"/>
    <property type="match status" value="1"/>
</dbReference>
<comment type="similarity">
    <text evidence="1">Belongs to the V-ATPase F subunit family.</text>
</comment>
<gene>
    <name evidence="4" type="ORF">LCGC14_1971560</name>
</gene>
<evidence type="ECO:0000313" key="4">
    <source>
        <dbReference type="EMBL" id="KKL83757.1"/>
    </source>
</evidence>
<sequence length="70" mass="8012">FNSVVKKDYKLIIITENIAVKVKEQIDVLWEKELPVVLTIRGLGETSRVAYEHLRSLVIKAIGTDIFKET</sequence>
<comment type="caution">
    <text evidence="4">The sequence shown here is derived from an EMBL/GenBank/DDBJ whole genome shotgun (WGS) entry which is preliminary data.</text>
</comment>
<dbReference type="EMBL" id="LAZR01021891">
    <property type="protein sequence ID" value="KKL83757.1"/>
    <property type="molecule type" value="Genomic_DNA"/>
</dbReference>
<reference evidence="4" key="1">
    <citation type="journal article" date="2015" name="Nature">
        <title>Complex archaea that bridge the gap between prokaryotes and eukaryotes.</title>
        <authorList>
            <person name="Spang A."/>
            <person name="Saw J.H."/>
            <person name="Jorgensen S.L."/>
            <person name="Zaremba-Niedzwiedzka K."/>
            <person name="Martijn J."/>
            <person name="Lind A.E."/>
            <person name="van Eijk R."/>
            <person name="Schleper C."/>
            <person name="Guy L."/>
            <person name="Ettema T.J."/>
        </authorList>
    </citation>
    <scope>NUCLEOTIDE SEQUENCE</scope>
</reference>